<dbReference type="InterPro" id="IPR013830">
    <property type="entry name" value="SGNH_hydro"/>
</dbReference>
<name>A0ABX0U5A6_9FLAO</name>
<dbReference type="Gene3D" id="3.40.50.1110">
    <property type="entry name" value="SGNH hydrolase"/>
    <property type="match status" value="1"/>
</dbReference>
<organism evidence="2 3">
    <name type="scientific">Wenyingzhuangia heitensis</name>
    <dbReference type="NCBI Taxonomy" id="1487859"/>
    <lineage>
        <taxon>Bacteria</taxon>
        <taxon>Pseudomonadati</taxon>
        <taxon>Bacteroidota</taxon>
        <taxon>Flavobacteriia</taxon>
        <taxon>Flavobacteriales</taxon>
        <taxon>Flavobacteriaceae</taxon>
        <taxon>Wenyingzhuangia</taxon>
    </lineage>
</organism>
<gene>
    <name evidence="2" type="ORF">FHR24_000382</name>
</gene>
<evidence type="ECO:0000313" key="2">
    <source>
        <dbReference type="EMBL" id="NIJ43943.1"/>
    </source>
</evidence>
<dbReference type="Proteomes" id="UP000745859">
    <property type="component" value="Unassembled WGS sequence"/>
</dbReference>
<feature type="domain" description="SGNH hydrolase-type esterase" evidence="1">
    <location>
        <begin position="55"/>
        <end position="229"/>
    </location>
</feature>
<dbReference type="CDD" id="cd01832">
    <property type="entry name" value="SGNH_hydrolase_like_1"/>
    <property type="match status" value="1"/>
</dbReference>
<dbReference type="RefSeq" id="WP_167183073.1">
    <property type="nucleotide sequence ID" value="NZ_JAASQL010000001.1"/>
</dbReference>
<protein>
    <submittedName>
        <fullName evidence="2">Lysophospholipase L1-like esterase</fullName>
    </submittedName>
</protein>
<proteinExistence type="predicted"/>
<evidence type="ECO:0000259" key="1">
    <source>
        <dbReference type="Pfam" id="PF13472"/>
    </source>
</evidence>
<dbReference type="SUPFAM" id="SSF52266">
    <property type="entry name" value="SGNH hydrolase"/>
    <property type="match status" value="1"/>
</dbReference>
<dbReference type="InterPro" id="IPR036514">
    <property type="entry name" value="SGNH_hydro_sf"/>
</dbReference>
<reference evidence="2 3" key="1">
    <citation type="submission" date="2020-03" db="EMBL/GenBank/DDBJ databases">
        <title>Genomic Encyclopedia of Type Strains, Phase IV (KMG-IV): sequencing the most valuable type-strain genomes for metagenomic binning, comparative biology and taxonomic classification.</title>
        <authorList>
            <person name="Goeker M."/>
        </authorList>
    </citation>
    <scope>NUCLEOTIDE SEQUENCE [LARGE SCALE GENOMIC DNA]</scope>
    <source>
        <strain evidence="2 3">DSM 101599</strain>
    </source>
</reference>
<dbReference type="EMBL" id="JAASQL010000001">
    <property type="protein sequence ID" value="NIJ43943.1"/>
    <property type="molecule type" value="Genomic_DNA"/>
</dbReference>
<comment type="caution">
    <text evidence="2">The sequence shown here is derived from an EMBL/GenBank/DDBJ whole genome shotgun (WGS) entry which is preliminary data.</text>
</comment>
<accession>A0ABX0U5A6</accession>
<evidence type="ECO:0000313" key="3">
    <source>
        <dbReference type="Proteomes" id="UP000745859"/>
    </source>
</evidence>
<sequence length="245" mass="27539">MRKYIYFLAIGCSLCLFGCDKESNEIDVLIENPIEPESPIDIEENSDFIYKLLSLGDSYTIGESVCTTCRFPEQLKSKIEENSNATVNLKIIARTGWTTTDLKSNINLSLATDYDFVTLLIGVNNQFQGIDFEVYKQEFPELVHIAIKAAKGNINNLVVVSIPDYAFTPFGGGDVTITKEIEKYNQFAKAYCLNNNIEFLNITDITQQGFSQPSLVASDGLHPSELAYQKVIERLYPLFLQKVTN</sequence>
<dbReference type="Pfam" id="PF13472">
    <property type="entry name" value="Lipase_GDSL_2"/>
    <property type="match status" value="1"/>
</dbReference>
<keyword evidence="3" id="KW-1185">Reference proteome</keyword>